<dbReference type="EMBL" id="AFHQ01000024">
    <property type="protein sequence ID" value="EGK61114.1"/>
    <property type="molecule type" value="Genomic_DNA"/>
</dbReference>
<evidence type="ECO:0000313" key="1">
    <source>
        <dbReference type="EMBL" id="EGK61114.1"/>
    </source>
</evidence>
<comment type="caution">
    <text evidence="1">The sequence shown here is derived from an EMBL/GenBank/DDBJ whole genome shotgun (WGS) entry which is preliminary data.</text>
</comment>
<dbReference type="STRING" id="888060.HMPREF9081_0699"/>
<organism evidence="1 2">
    <name type="scientific">Centipeda periodontii DSM 2778</name>
    <dbReference type="NCBI Taxonomy" id="888060"/>
    <lineage>
        <taxon>Bacteria</taxon>
        <taxon>Bacillati</taxon>
        <taxon>Bacillota</taxon>
        <taxon>Negativicutes</taxon>
        <taxon>Selenomonadales</taxon>
        <taxon>Selenomonadaceae</taxon>
        <taxon>Centipeda</taxon>
    </lineage>
</organism>
<evidence type="ECO:0000313" key="2">
    <source>
        <dbReference type="Proteomes" id="UP000004067"/>
    </source>
</evidence>
<dbReference type="AlphaFoldDB" id="F5RKB4"/>
<keyword evidence="2" id="KW-1185">Reference proteome</keyword>
<reference evidence="1 2" key="1">
    <citation type="submission" date="2011-04" db="EMBL/GenBank/DDBJ databases">
        <authorList>
            <person name="Muzny D."/>
            <person name="Qin X."/>
            <person name="Deng J."/>
            <person name="Jiang H."/>
            <person name="Liu Y."/>
            <person name="Qu J."/>
            <person name="Song X.-Z."/>
            <person name="Zhang L."/>
            <person name="Thornton R."/>
            <person name="Coyle M."/>
            <person name="Francisco L."/>
            <person name="Jackson L."/>
            <person name="Javaid M."/>
            <person name="Korchina V."/>
            <person name="Kovar C."/>
            <person name="Mata R."/>
            <person name="Mathew T."/>
            <person name="Ngo R."/>
            <person name="Nguyen L."/>
            <person name="Nguyen N."/>
            <person name="Okwuonu G."/>
            <person name="Ongeri F."/>
            <person name="Pham C."/>
            <person name="Simmons D."/>
            <person name="Wilczek-Boney K."/>
            <person name="Hale W."/>
            <person name="Jakkamsetti A."/>
            <person name="Pham P."/>
            <person name="Ruth R."/>
            <person name="San Lucas F."/>
            <person name="Warren J."/>
            <person name="Zhang J."/>
            <person name="Zhao Z."/>
            <person name="Zhou C."/>
            <person name="Zhu D."/>
            <person name="Lee S."/>
            <person name="Bess C."/>
            <person name="Blankenburg K."/>
            <person name="Forbes L."/>
            <person name="Fu Q."/>
            <person name="Gubbala S."/>
            <person name="Hirani K."/>
            <person name="Jayaseelan J.C."/>
            <person name="Lara F."/>
            <person name="Munidasa M."/>
            <person name="Palculict T."/>
            <person name="Patil S."/>
            <person name="Pu L.-L."/>
            <person name="Saada N."/>
            <person name="Tang L."/>
            <person name="Weissenberger G."/>
            <person name="Zhu Y."/>
            <person name="Hemphill L."/>
            <person name="Shang Y."/>
            <person name="Youmans B."/>
            <person name="Ayvaz T."/>
            <person name="Ross M."/>
            <person name="Santibanez J."/>
            <person name="Aqrawi P."/>
            <person name="Gross S."/>
            <person name="Joshi V."/>
            <person name="Fowler G."/>
            <person name="Nazareth L."/>
            <person name="Reid J."/>
            <person name="Worley K."/>
            <person name="Petrosino J."/>
            <person name="Highlander S."/>
            <person name="Gibbs R."/>
        </authorList>
    </citation>
    <scope>NUCLEOTIDE SEQUENCE [LARGE SCALE GENOMIC DNA]</scope>
    <source>
        <strain evidence="1 2">DSM 2778</strain>
    </source>
</reference>
<dbReference type="Proteomes" id="UP000004067">
    <property type="component" value="Unassembled WGS sequence"/>
</dbReference>
<name>F5RKB4_9FIRM</name>
<dbReference type="eggNOG" id="ENOG50341ZS">
    <property type="taxonomic scope" value="Bacteria"/>
</dbReference>
<gene>
    <name evidence="1" type="ORF">HMPREF9081_0699</name>
</gene>
<sequence length="101" mass="10955">MITIMSEGNAEELIRSMSAQRVEAMRASYEADLMAAWEKGKEAGKAESVGEGEFRGRKQGVIHVAMNCLREGVALETVAKAAELPVPIIRKIAQNNGIELP</sequence>
<accession>F5RKB4</accession>
<protein>
    <submittedName>
        <fullName evidence="1">Uncharacterized protein</fullName>
    </submittedName>
</protein>
<dbReference type="HOGENOM" id="CLU_2345063_0_0_9"/>
<proteinExistence type="predicted"/>